<proteinExistence type="predicted"/>
<keyword evidence="1" id="KW-1133">Transmembrane helix</keyword>
<keyword evidence="3" id="KW-1185">Reference proteome</keyword>
<evidence type="ECO:0008006" key="4">
    <source>
        <dbReference type="Google" id="ProtNLM"/>
    </source>
</evidence>
<organism evidence="2 3">
    <name type="scientific">Burkholderia glumae</name>
    <name type="common">Pseudomonas glumae</name>
    <dbReference type="NCBI Taxonomy" id="337"/>
    <lineage>
        <taxon>Bacteria</taxon>
        <taxon>Pseudomonadati</taxon>
        <taxon>Pseudomonadota</taxon>
        <taxon>Betaproteobacteria</taxon>
        <taxon>Burkholderiales</taxon>
        <taxon>Burkholderiaceae</taxon>
        <taxon>Burkholderia</taxon>
    </lineage>
</organism>
<evidence type="ECO:0000256" key="1">
    <source>
        <dbReference type="SAM" id="Phobius"/>
    </source>
</evidence>
<feature type="transmembrane region" description="Helical" evidence="1">
    <location>
        <begin position="39"/>
        <end position="61"/>
    </location>
</feature>
<keyword evidence="1" id="KW-0472">Membrane</keyword>
<sequence length="76" mass="8101">MLIREARTPAPMPASAAPFKGTMTIHQTIVRRTRRRRGVLLACTVLMLALGGCGVFCRGAGSKDWIGGACGTTVHF</sequence>
<gene>
    <name evidence="2" type="ORF">NFI99_25010</name>
</gene>
<reference evidence="2" key="1">
    <citation type="submission" date="2022-06" db="EMBL/GenBank/DDBJ databases">
        <title>Draft genome sequence of Burkholderia glumae strain GR20004 isolated from rice panicle showing bacterial panicle blight.</title>
        <authorList>
            <person name="Choi S.Y."/>
            <person name="Lee Y.H."/>
        </authorList>
    </citation>
    <scope>NUCLEOTIDE SEQUENCE</scope>
    <source>
        <strain evidence="2">GR20004</strain>
    </source>
</reference>
<evidence type="ECO:0000313" key="3">
    <source>
        <dbReference type="Proteomes" id="UP001056386"/>
    </source>
</evidence>
<keyword evidence="1" id="KW-0812">Transmembrane</keyword>
<evidence type="ECO:0000313" key="2">
    <source>
        <dbReference type="EMBL" id="USS44876.1"/>
    </source>
</evidence>
<dbReference type="GeneID" id="45697715"/>
<protein>
    <recommendedName>
        <fullName evidence="4">Lipoprotein</fullName>
    </recommendedName>
</protein>
<dbReference type="Proteomes" id="UP001056386">
    <property type="component" value="Chromosome 1"/>
</dbReference>
<accession>A0ABY5BEK2</accession>
<name>A0ABY5BEK2_BURGL</name>
<dbReference type="EMBL" id="CP099587">
    <property type="protein sequence ID" value="USS44876.1"/>
    <property type="molecule type" value="Genomic_DNA"/>
</dbReference>
<dbReference type="RefSeq" id="WP_230674487.1">
    <property type="nucleotide sequence ID" value="NZ_CP021074.1"/>
</dbReference>